<dbReference type="CDD" id="cd00200">
    <property type="entry name" value="WD40"/>
    <property type="match status" value="1"/>
</dbReference>
<dbReference type="InterPro" id="IPR029058">
    <property type="entry name" value="AB_hydrolase_fold"/>
</dbReference>
<dbReference type="InterPro" id="IPR001680">
    <property type="entry name" value="WD40_rpt"/>
</dbReference>
<dbReference type="Pfam" id="PF07519">
    <property type="entry name" value="Tannase"/>
    <property type="match status" value="1"/>
</dbReference>
<evidence type="ECO:0000256" key="11">
    <source>
        <dbReference type="RuleBase" id="RU361238"/>
    </source>
</evidence>
<keyword evidence="3 10" id="KW-0853">WD repeat</keyword>
<dbReference type="GO" id="GO:0017070">
    <property type="term" value="F:U6 snRNA binding"/>
    <property type="evidence" value="ECO:0007669"/>
    <property type="project" value="TreeGrafter"/>
</dbReference>
<dbReference type="SMART" id="SM00500">
    <property type="entry name" value="SFM"/>
    <property type="match status" value="1"/>
</dbReference>
<dbReference type="EMBL" id="NAJO01000022">
    <property type="protein sequence ID" value="OQO04305.1"/>
    <property type="molecule type" value="Genomic_DNA"/>
</dbReference>
<feature type="repeat" description="WD" evidence="10">
    <location>
        <begin position="231"/>
        <end position="280"/>
    </location>
</feature>
<keyword evidence="8" id="KW-0106">Calcium</keyword>
<keyword evidence="15" id="KW-1185">Reference proteome</keyword>
<dbReference type="Pfam" id="PF00400">
    <property type="entry name" value="WD40"/>
    <property type="match status" value="5"/>
</dbReference>
<name>A0A1V8SYR4_9PEZI</name>
<keyword evidence="2" id="KW-0719">Serine esterase</keyword>
<feature type="compositionally biased region" description="Acidic residues" evidence="12">
    <location>
        <begin position="103"/>
        <end position="128"/>
    </location>
</feature>
<dbReference type="STRING" id="1507870.A0A1V8SYR4"/>
<proteinExistence type="inferred from homology"/>
<evidence type="ECO:0000313" key="14">
    <source>
        <dbReference type="EMBL" id="OQO04305.1"/>
    </source>
</evidence>
<evidence type="ECO:0000313" key="15">
    <source>
        <dbReference type="Proteomes" id="UP000192596"/>
    </source>
</evidence>
<dbReference type="SUPFAM" id="SSF53474">
    <property type="entry name" value="alpha/beta-Hydrolases"/>
    <property type="match status" value="1"/>
</dbReference>
<dbReference type="Gene3D" id="4.10.280.110">
    <property type="entry name" value="Pre-mRNA processing factor 4 domain"/>
    <property type="match status" value="1"/>
</dbReference>
<dbReference type="InterPro" id="IPR014906">
    <property type="entry name" value="PRP4-like"/>
</dbReference>
<dbReference type="GO" id="GO:0030600">
    <property type="term" value="F:feruloyl esterase activity"/>
    <property type="evidence" value="ECO:0007669"/>
    <property type="project" value="UniProtKB-ARBA"/>
</dbReference>
<evidence type="ECO:0000256" key="1">
    <source>
        <dbReference type="ARBA" id="ARBA00006249"/>
    </source>
</evidence>
<evidence type="ECO:0000256" key="8">
    <source>
        <dbReference type="ARBA" id="ARBA00022837"/>
    </source>
</evidence>
<accession>A0A1V8SYR4</accession>
<dbReference type="Gene3D" id="3.40.50.300">
    <property type="entry name" value="P-loop containing nucleotide triphosphate hydrolases"/>
    <property type="match status" value="1"/>
</dbReference>
<dbReference type="PROSITE" id="PS50294">
    <property type="entry name" value="WD_REPEATS_REGION"/>
    <property type="match status" value="3"/>
</dbReference>
<evidence type="ECO:0000256" key="3">
    <source>
        <dbReference type="ARBA" id="ARBA00022574"/>
    </source>
</evidence>
<dbReference type="InterPro" id="IPR015943">
    <property type="entry name" value="WD40/YVTN_repeat-like_dom_sf"/>
</dbReference>
<dbReference type="PANTHER" id="PTHR19846">
    <property type="entry name" value="WD40 REPEAT PROTEIN"/>
    <property type="match status" value="1"/>
</dbReference>
<feature type="domain" description="Pre-mRNA processing factor 4 (PRP4)-like" evidence="13">
    <location>
        <begin position="64"/>
        <end position="113"/>
    </location>
</feature>
<dbReference type="SMART" id="SM00320">
    <property type="entry name" value="WD40"/>
    <property type="match status" value="6"/>
</dbReference>
<dbReference type="Gene3D" id="6.20.350.10">
    <property type="match status" value="1"/>
</dbReference>
<dbReference type="Proteomes" id="UP000192596">
    <property type="component" value="Unassembled WGS sequence"/>
</dbReference>
<evidence type="ECO:0000259" key="13">
    <source>
        <dbReference type="SMART" id="SM00500"/>
    </source>
</evidence>
<dbReference type="SUPFAM" id="SSF158230">
    <property type="entry name" value="PRP4-like"/>
    <property type="match status" value="1"/>
</dbReference>
<feature type="repeat" description="WD" evidence="10">
    <location>
        <begin position="323"/>
        <end position="364"/>
    </location>
</feature>
<dbReference type="GO" id="GO:0046540">
    <property type="term" value="C:U4/U6 x U5 tri-snRNP complex"/>
    <property type="evidence" value="ECO:0007669"/>
    <property type="project" value="TreeGrafter"/>
</dbReference>
<evidence type="ECO:0000256" key="4">
    <source>
        <dbReference type="ARBA" id="ARBA00022723"/>
    </source>
</evidence>
<keyword evidence="9" id="KW-1015">Disulfide bond</keyword>
<evidence type="ECO:0000256" key="6">
    <source>
        <dbReference type="ARBA" id="ARBA00022737"/>
    </source>
</evidence>
<comment type="caution">
    <text evidence="14">The sequence shown here is derived from an EMBL/GenBank/DDBJ whole genome shotgun (WGS) entry which is preliminary data.</text>
</comment>
<keyword evidence="4" id="KW-0479">Metal-binding</keyword>
<evidence type="ECO:0000256" key="10">
    <source>
        <dbReference type="PROSITE-ProRule" id="PRU00221"/>
    </source>
</evidence>
<evidence type="ECO:0000256" key="5">
    <source>
        <dbReference type="ARBA" id="ARBA00022729"/>
    </source>
</evidence>
<feature type="repeat" description="WD" evidence="10">
    <location>
        <begin position="365"/>
        <end position="406"/>
    </location>
</feature>
<evidence type="ECO:0000256" key="2">
    <source>
        <dbReference type="ARBA" id="ARBA00022487"/>
    </source>
</evidence>
<dbReference type="InterPro" id="IPR036285">
    <property type="entry name" value="PRP4-like_sf"/>
</dbReference>
<dbReference type="InterPro" id="IPR019775">
    <property type="entry name" value="WD40_repeat_CS"/>
</dbReference>
<dbReference type="InterPro" id="IPR027417">
    <property type="entry name" value="P-loop_NTPase"/>
</dbReference>
<evidence type="ECO:0000256" key="12">
    <source>
        <dbReference type="SAM" id="MobiDB-lite"/>
    </source>
</evidence>
<gene>
    <name evidence="14" type="ORF">B0A48_10916</name>
</gene>
<comment type="similarity">
    <text evidence="1 11">Belongs to the tannase family.</text>
</comment>
<dbReference type="GO" id="GO:0000398">
    <property type="term" value="P:mRNA splicing, via spliceosome"/>
    <property type="evidence" value="ECO:0007669"/>
    <property type="project" value="TreeGrafter"/>
</dbReference>
<dbReference type="SUPFAM" id="SSF50978">
    <property type="entry name" value="WD40 repeat-like"/>
    <property type="match status" value="1"/>
</dbReference>
<dbReference type="Gene3D" id="2.130.10.10">
    <property type="entry name" value="YVTN repeat-like/Quinoprotein amine dehydrogenase"/>
    <property type="match status" value="2"/>
</dbReference>
<feature type="repeat" description="WD" evidence="10">
    <location>
        <begin position="281"/>
        <end position="322"/>
    </location>
</feature>
<dbReference type="PANTHER" id="PTHR19846:SF0">
    <property type="entry name" value="PRE-MRNA PROCESSING FACTOR 4"/>
    <property type="match status" value="1"/>
</dbReference>
<dbReference type="Pfam" id="PF08799">
    <property type="entry name" value="PRP4"/>
    <property type="match status" value="1"/>
</dbReference>
<dbReference type="PROSITE" id="PS50082">
    <property type="entry name" value="WD_REPEATS_2"/>
    <property type="match status" value="4"/>
</dbReference>
<evidence type="ECO:0000256" key="7">
    <source>
        <dbReference type="ARBA" id="ARBA00022801"/>
    </source>
</evidence>
<dbReference type="GO" id="GO:0030621">
    <property type="term" value="F:U4 snRNA binding"/>
    <property type="evidence" value="ECO:0007669"/>
    <property type="project" value="TreeGrafter"/>
</dbReference>
<feature type="region of interest" description="Disordered" evidence="12">
    <location>
        <begin position="101"/>
        <end position="132"/>
    </location>
</feature>
<keyword evidence="7 11" id="KW-0378">Hydrolase</keyword>
<dbReference type="GO" id="GO:0046872">
    <property type="term" value="F:metal ion binding"/>
    <property type="evidence" value="ECO:0007669"/>
    <property type="project" value="UniProtKB-KW"/>
</dbReference>
<protein>
    <recommendedName>
        <fullName evidence="11">Carboxylic ester hydrolase</fullName>
        <ecNumber evidence="11">3.1.1.-</ecNumber>
    </recommendedName>
</protein>
<reference evidence="15" key="1">
    <citation type="submission" date="2017-03" db="EMBL/GenBank/DDBJ databases">
        <title>Genomes of endolithic fungi from Antarctica.</title>
        <authorList>
            <person name="Coleine C."/>
            <person name="Masonjones S."/>
            <person name="Stajich J.E."/>
        </authorList>
    </citation>
    <scope>NUCLEOTIDE SEQUENCE [LARGE SCALE GENOMIC DNA]</scope>
    <source>
        <strain evidence="15">CCFEE 5527</strain>
    </source>
</reference>
<dbReference type="InterPro" id="IPR011118">
    <property type="entry name" value="Tannase/feruloyl_esterase"/>
</dbReference>
<evidence type="ECO:0000256" key="9">
    <source>
        <dbReference type="ARBA" id="ARBA00023157"/>
    </source>
</evidence>
<keyword evidence="5" id="KW-0732">Signal</keyword>
<dbReference type="PROSITE" id="PS00678">
    <property type="entry name" value="WD_REPEATS_1"/>
    <property type="match status" value="1"/>
</dbReference>
<keyword evidence="6" id="KW-0677">Repeat</keyword>
<dbReference type="EC" id="3.1.1.-" evidence="11"/>
<organism evidence="14 15">
    <name type="scientific">Cryoendolithus antarcticus</name>
    <dbReference type="NCBI Taxonomy" id="1507870"/>
    <lineage>
        <taxon>Eukaryota</taxon>
        <taxon>Fungi</taxon>
        <taxon>Dikarya</taxon>
        <taxon>Ascomycota</taxon>
        <taxon>Pezizomycotina</taxon>
        <taxon>Dothideomycetes</taxon>
        <taxon>Dothideomycetidae</taxon>
        <taxon>Cladosporiales</taxon>
        <taxon>Cladosporiaceae</taxon>
        <taxon>Cryoendolithus</taxon>
    </lineage>
</organism>
<dbReference type="InParanoid" id="A0A1V8SYR4"/>
<dbReference type="InterPro" id="IPR036322">
    <property type="entry name" value="WD40_repeat_dom_sf"/>
</dbReference>
<sequence length="1869" mass="203757">MSRHPARQAYVEEAMDMDAPGVDINNIPTDTNYAINTGGTSQQTSSILNEFARKRKAASLAVPTDDKRVRTELRSRGEPITLFGERPENRRDRLREIMYAEQEGGDEDDSMKDAGASDDEAEAPDEEFYTPGSDDLLAARRDIAKYSLPRTARRVAYQREESAVPVATHVKHRKGIKQRLSSFELYASQIAGERAVSMVRFSPSSHFVASGDWSGSIKILDLPNLETQQTLRGHNSMIGGIAWHPDATVTASPSSLNLASGGGEGNVNLWSLEQDTPLASLSGHAARVVRTAFHPSGRYLASASYDTTWRLWDVNTTTELLCQEGHSKEVFTVAFNDDGSLLASAGLDSIGRIWDLRSGRTIMLLDAHIAPIHALDWAPDGVRVLTGSADGFAKCWDLRAVRETATIGAHRGGVSDIKFFRGSDGPLSAPSPRKDEDGAVQPKTSGTFFVSAGFDKAVNLFSADDWALCGSLTGHDGTVLAADVSTDGEWVVPRDNIAYPTSPLLLHSVCAVEINVTSSSTSAFSFGLFLPDPSEWNERFLAVGNGGFAGGVNYLDMAAGLGYGFASMSTDTGHNATSGDITWATNQEPKKLDWGYRAMHESVVAAKAVIAAFYGQNPSKSYYSGCSTGGRQGIREIQLHPESFDGVLAGAPAWWTSHLQTWTLEAGLINLPLDSPGHIPSTLFPVIAKEVRRQCDGQDGLVDSIISDPEGCNFFAEALLCGSGDDSDCLTAPQIDTLYKLHHPYVETNDTFVFPGLELGSEDQWNVLLGGSAPNPLGTQYVQNFLLNDPTWNYWDFNGSIVQLADRVQPGNATAYDYDLSPFHANGGKLIQYHGEADGLIPTGSSSYFYKQVLKTLKPKGIELDSWYRFFLVPGMQHCSGTPIDVGAPWYFAGGNQAGAVGSSPGAVYSVPGFSDARHDALLALMAWVEHGRAPDEIVATVWKSPSALGDVLRQRPLCPYPKQAKWSGKGSADSAESCLISENLALLVPFHLASRASLSDHMTSPSVILVAGEVTHEHLIYPMASGGEDARVVVRSGGAELIASLLAAVAPEYGFEVLGPVAQSNGVSCYKSNASALVDLEPRRPSTSTTTAGAERSGLAYSVTGLRRVGQSPAWQAPSIDQAAKANPETIVITGSGDTLHNVEQAVDLLQRVKPKYIVHHMTRPLATGKLWDVIRSWPNSNSSIPDPDNLVVIVEADDLRAEGINLSQSLSWEATAEDFVRNLGSNGRLDTLVTCPNLVVRFGTEGVIHHRGRDAVNPRLYFDPRRMECEAATLNGTAMLGLAPAFTAGFALGFAGEHGPDADRGVRYGISTARNVERTGFVQSSDDRAPDYPISQAMSDLTADNNFTSASIPSARISSMERETWQLFSSLTGDPQETARQVVTLGPHKALSRCPIRQFGNLLSIERTEQERLAAVMDIAEERIAADETKPTCIGIFGPAGSGKKYTATNLAEHLGRDRKITTLTFDGRILKDEYFTAACHTIRDASATGTLPVVIFQNCAILFESDNPLVNPLLTLMSNGTYVDGAAERHLGHAILLFLMDQEQTDLETTPTPVATTNEFALRRRPTTPSAAEWKALESNDSPLMDSLHGIVNVAGPNSTGRDDKMFTVRRALMLRQIIRQKYPHMEINGVINIDDAVLHALLLTPHFKHGLGSLEKIIGSSRLSNRTKFDVSALPPEEQIQLHADGKIFMSFLRAPKLPPALRERLAQGLFEAYKKQRELMAATAEERKALHSDRSYCDWDDLSGELKESTRAQADDIPRKLRATGCFMLEDTEHEPRGEPLVHVPQFGGEELLMLSEMEHERFNAERLQRQWRMGARNSKQRTTPFLVPWRDLTQEWKDVDTVMVECVPGILESAGWRIYRMQS</sequence>
<dbReference type="OrthoDB" id="5305673at2759"/>